<dbReference type="EMBL" id="CP000950">
    <property type="protein sequence ID" value="ACA69875.1"/>
    <property type="molecule type" value="Genomic_DNA"/>
</dbReference>
<organism evidence="1">
    <name type="scientific">Yersinia pseudotuberculosis serotype O:3 (strain YPIII)</name>
    <dbReference type="NCBI Taxonomy" id="502800"/>
    <lineage>
        <taxon>Bacteria</taxon>
        <taxon>Pseudomonadati</taxon>
        <taxon>Pseudomonadota</taxon>
        <taxon>Gammaproteobacteria</taxon>
        <taxon>Enterobacterales</taxon>
        <taxon>Yersiniaceae</taxon>
        <taxon>Yersinia</taxon>
    </lineage>
</organism>
<name>A0A0H3B6H4_YERPY</name>
<dbReference type="PATRIC" id="fig|502800.11.peg.4360"/>
<proteinExistence type="predicted"/>
<evidence type="ECO:0000313" key="1">
    <source>
        <dbReference type="EMBL" id="ACA69875.1"/>
    </source>
</evidence>
<sequence precursor="true">MNRIALAHSSNFLCSRLLKNLLVQCVKKRLDFDSKVFNKTLMTSTKKLTLNNVVQRNGVSV</sequence>
<accession>A0A0H3B6H4</accession>
<protein>
    <submittedName>
        <fullName evidence="1">Uncharacterized protein</fullName>
    </submittedName>
</protein>
<dbReference type="AlphaFoldDB" id="A0A0H3B6H4"/>
<gene>
    <name evidence="1" type="ordered locus">YPK_3608</name>
</gene>
<reference evidence="1" key="1">
    <citation type="submission" date="2008-02" db="EMBL/GenBank/DDBJ databases">
        <title>Complete sequence of Yersinia pseudotuberculosis YPIII.</title>
        <authorList>
            <consortium name="US DOE Joint Genome Institute"/>
            <person name="Challacombe J.F."/>
            <person name="Bruce D."/>
            <person name="Detter J.C."/>
            <person name="Green L."/>
            <person name="Land M."/>
            <person name="Munk C."/>
            <person name="Lindler L.E."/>
            <person name="Nikolich M.P."/>
            <person name="Brettin T."/>
        </authorList>
    </citation>
    <scope>NUCLEOTIDE SEQUENCE</scope>
    <source>
        <strain evidence="1">YPIII</strain>
    </source>
</reference>
<dbReference type="KEGG" id="ypy:YPK_3608"/>